<dbReference type="Pfam" id="PF03062">
    <property type="entry name" value="MBOAT"/>
    <property type="match status" value="1"/>
</dbReference>
<keyword evidence="4 8" id="KW-0812">Transmembrane</keyword>
<dbReference type="InterPro" id="IPR051085">
    <property type="entry name" value="MB_O-acyltransferase"/>
</dbReference>
<evidence type="ECO:0000256" key="5">
    <source>
        <dbReference type="ARBA" id="ARBA00022989"/>
    </source>
</evidence>
<keyword evidence="7 9" id="KW-0808">Transferase</keyword>
<evidence type="ECO:0000256" key="2">
    <source>
        <dbReference type="ARBA" id="ARBA00010323"/>
    </source>
</evidence>
<evidence type="ECO:0000256" key="6">
    <source>
        <dbReference type="ARBA" id="ARBA00023136"/>
    </source>
</evidence>
<sequence>MPKRIRYIWLLIASYCFYMFWNAKYGLLLLFVTAITWFCGILLDAIDQKGWDEDKGIRWKKWCIAGVFTANLSLLLFFKYINFLIDNINFVLDKAHLRVLSPGLNIVLPVGISFYIFQALGYTMDVYRRNVSAEKNFLKYALFVAFFPQMLSGPIGRSTSILGQIRRLEELEIWNYERITRGVHLILWGFFQKLVIADRIAIVVNQVYGSYQEYGFVELFTAMVLFAFQIYSDLGGYSNIARGVAQIMGIELIDNFHQPYLAKNIKSFWRRWHISLTSWLTDYLYIPLGGNRKGKIRQYFNIMVVFLCSGLWHGASWTYVIWGAIHGIFQVAGNWKAQISRNRGESAKEHWILGMWKIGFTFVLVSFAWIFFRADTISQAWGIIGQMFRHRRLHSFTDMGLDYVNWLVLIFALILLILVDCLHESGKKIRESLYKKNAGIRLCVYVFGLWAVIMFGVYGLQYDVSNFIYSQF</sequence>
<evidence type="ECO:0000313" key="9">
    <source>
        <dbReference type="EMBL" id="XAH73484.1"/>
    </source>
</evidence>
<name>A0ABZ3EW25_9FIRM</name>
<feature type="transmembrane region" description="Helical" evidence="8">
    <location>
        <begin position="299"/>
        <end position="315"/>
    </location>
</feature>
<keyword evidence="5 8" id="KW-1133">Transmembrane helix</keyword>
<evidence type="ECO:0000313" key="10">
    <source>
        <dbReference type="Proteomes" id="UP001451571"/>
    </source>
</evidence>
<dbReference type="InterPro" id="IPR024194">
    <property type="entry name" value="Ac/AlaTfrase_AlgI/DltB"/>
</dbReference>
<gene>
    <name evidence="9" type="ORF">V6984_18580</name>
</gene>
<dbReference type="RefSeq" id="WP_342757088.1">
    <property type="nucleotide sequence ID" value="NZ_CP146256.1"/>
</dbReference>
<dbReference type="PIRSF" id="PIRSF016636">
    <property type="entry name" value="AlgI_DltB"/>
    <property type="match status" value="1"/>
</dbReference>
<accession>A0ABZ3EW25</accession>
<reference evidence="9 10" key="1">
    <citation type="submission" date="2024-02" db="EMBL/GenBank/DDBJ databases">
        <title>Bacterial strain from lacustrine sediment.</title>
        <authorList>
            <person name="Petit C."/>
            <person name="Fadhlaoui K."/>
        </authorList>
    </citation>
    <scope>NUCLEOTIDE SEQUENCE [LARGE SCALE GENOMIC DNA]</scope>
    <source>
        <strain evidence="9 10">IPX-CK</strain>
    </source>
</reference>
<keyword evidence="3 7" id="KW-1003">Cell membrane</keyword>
<keyword evidence="6 7" id="KW-0472">Membrane</keyword>
<comment type="subcellular location">
    <subcellularLocation>
        <location evidence="1">Cell membrane</location>
        <topology evidence="1">Multi-pass membrane protein</topology>
    </subcellularLocation>
</comment>
<proteinExistence type="inferred from homology"/>
<feature type="transmembrane region" description="Helical" evidence="8">
    <location>
        <begin position="5"/>
        <end position="21"/>
    </location>
</feature>
<dbReference type="GO" id="GO:0016746">
    <property type="term" value="F:acyltransferase activity"/>
    <property type="evidence" value="ECO:0007669"/>
    <property type="project" value="UniProtKB-KW"/>
</dbReference>
<evidence type="ECO:0000256" key="4">
    <source>
        <dbReference type="ARBA" id="ARBA00022692"/>
    </source>
</evidence>
<evidence type="ECO:0000256" key="1">
    <source>
        <dbReference type="ARBA" id="ARBA00004651"/>
    </source>
</evidence>
<dbReference type="InterPro" id="IPR004299">
    <property type="entry name" value="MBOAT_fam"/>
</dbReference>
<dbReference type="EC" id="2.3.-.-" evidence="9"/>
<dbReference type="InterPro" id="IPR028362">
    <property type="entry name" value="AlgI"/>
</dbReference>
<dbReference type="PANTHER" id="PTHR13285:SF18">
    <property type="entry name" value="PROTEIN-CYSTEINE N-PALMITOYLTRANSFERASE RASP"/>
    <property type="match status" value="1"/>
</dbReference>
<dbReference type="PANTHER" id="PTHR13285">
    <property type="entry name" value="ACYLTRANSFERASE"/>
    <property type="match status" value="1"/>
</dbReference>
<dbReference type="Proteomes" id="UP001451571">
    <property type="component" value="Chromosome"/>
</dbReference>
<dbReference type="EMBL" id="CP146256">
    <property type="protein sequence ID" value="XAH73484.1"/>
    <property type="molecule type" value="Genomic_DNA"/>
</dbReference>
<comment type="similarity">
    <text evidence="2 7">Belongs to the membrane-bound acyltransferase family.</text>
</comment>
<organism evidence="9 10">
    <name type="scientific">Kineothrix sedimenti</name>
    <dbReference type="NCBI Taxonomy" id="3123317"/>
    <lineage>
        <taxon>Bacteria</taxon>
        <taxon>Bacillati</taxon>
        <taxon>Bacillota</taxon>
        <taxon>Clostridia</taxon>
        <taxon>Lachnospirales</taxon>
        <taxon>Lachnospiraceae</taxon>
        <taxon>Kineothrix</taxon>
    </lineage>
</organism>
<feature type="transmembrane region" description="Helical" evidence="8">
    <location>
        <begin position="27"/>
        <end position="46"/>
    </location>
</feature>
<evidence type="ECO:0000256" key="7">
    <source>
        <dbReference type="PIRNR" id="PIRNR016636"/>
    </source>
</evidence>
<keyword evidence="10" id="KW-1185">Reference proteome</keyword>
<feature type="transmembrane region" description="Helical" evidence="8">
    <location>
        <begin position="442"/>
        <end position="460"/>
    </location>
</feature>
<feature type="transmembrane region" description="Helical" evidence="8">
    <location>
        <begin position="97"/>
        <end position="117"/>
    </location>
</feature>
<feature type="transmembrane region" description="Helical" evidence="8">
    <location>
        <begin position="403"/>
        <end position="422"/>
    </location>
</feature>
<protein>
    <submittedName>
        <fullName evidence="9">MBOAT family O-acyltransferase</fullName>
        <ecNumber evidence="9">2.3.-.-</ecNumber>
    </submittedName>
</protein>
<evidence type="ECO:0000256" key="3">
    <source>
        <dbReference type="ARBA" id="ARBA00022475"/>
    </source>
</evidence>
<evidence type="ECO:0000256" key="8">
    <source>
        <dbReference type="SAM" id="Phobius"/>
    </source>
</evidence>
<feature type="transmembrane region" description="Helical" evidence="8">
    <location>
        <begin position="351"/>
        <end position="372"/>
    </location>
</feature>
<dbReference type="PIRSF" id="PIRSF500217">
    <property type="entry name" value="AlgI"/>
    <property type="match status" value="1"/>
</dbReference>
<keyword evidence="7 9" id="KW-0012">Acyltransferase</keyword>
<feature type="transmembrane region" description="Helical" evidence="8">
    <location>
        <begin position="62"/>
        <end position="85"/>
    </location>
</feature>